<dbReference type="AlphaFoldDB" id="A0A6M3IPV4"/>
<reference evidence="1" key="1">
    <citation type="submission" date="2020-03" db="EMBL/GenBank/DDBJ databases">
        <title>The deep terrestrial virosphere.</title>
        <authorList>
            <person name="Holmfeldt K."/>
            <person name="Nilsson E."/>
            <person name="Simone D."/>
            <person name="Lopez-Fernandez M."/>
            <person name="Wu X."/>
            <person name="de Brujin I."/>
            <person name="Lundin D."/>
            <person name="Andersson A."/>
            <person name="Bertilsson S."/>
            <person name="Dopson M."/>
        </authorList>
    </citation>
    <scope>NUCLEOTIDE SEQUENCE</scope>
    <source>
        <strain evidence="2">MM415A00821</strain>
        <strain evidence="1">MM415B01315</strain>
    </source>
</reference>
<dbReference type="EMBL" id="MT141364">
    <property type="protein sequence ID" value="QJA59311.1"/>
    <property type="molecule type" value="Genomic_DNA"/>
</dbReference>
<proteinExistence type="predicted"/>
<name>A0A6M3IPV4_9ZZZZ</name>
<protein>
    <submittedName>
        <fullName evidence="1">Uncharacterized protein</fullName>
    </submittedName>
</protein>
<sequence length="71" mass="7930">MSRLTGYKCDICNKFLGDSPPLCIEEFSTMLKDKAVVSVSWRGPDLCNDCKKTMLLDLANSIITTYGVHNQ</sequence>
<dbReference type="EMBL" id="MT142398">
    <property type="protein sequence ID" value="QJA79891.1"/>
    <property type="molecule type" value="Genomic_DNA"/>
</dbReference>
<evidence type="ECO:0000313" key="1">
    <source>
        <dbReference type="EMBL" id="QJA59311.1"/>
    </source>
</evidence>
<accession>A0A6M3IPV4</accession>
<evidence type="ECO:0000313" key="2">
    <source>
        <dbReference type="EMBL" id="QJA79891.1"/>
    </source>
</evidence>
<organism evidence="1">
    <name type="scientific">viral metagenome</name>
    <dbReference type="NCBI Taxonomy" id="1070528"/>
    <lineage>
        <taxon>unclassified sequences</taxon>
        <taxon>metagenomes</taxon>
        <taxon>organismal metagenomes</taxon>
    </lineage>
</organism>
<gene>
    <name evidence="2" type="ORF">MM415A00821_0013</name>
    <name evidence="1" type="ORF">MM415B01315_0020</name>
</gene>